<feature type="region of interest" description="Disordered" evidence="6">
    <location>
        <begin position="442"/>
        <end position="469"/>
    </location>
</feature>
<evidence type="ECO:0000313" key="11">
    <source>
        <dbReference type="Proteomes" id="UP000574390"/>
    </source>
</evidence>
<dbReference type="GO" id="GO:0004674">
    <property type="term" value="F:protein serine/threonine kinase activity"/>
    <property type="evidence" value="ECO:0007669"/>
    <property type="project" value="UniProtKB-KW"/>
</dbReference>
<evidence type="ECO:0000256" key="6">
    <source>
        <dbReference type="SAM" id="MobiDB-lite"/>
    </source>
</evidence>
<feature type="domain" description="Protein kinase" evidence="7">
    <location>
        <begin position="4"/>
        <end position="300"/>
    </location>
</feature>
<feature type="region of interest" description="Disordered" evidence="6">
    <location>
        <begin position="485"/>
        <end position="602"/>
    </location>
</feature>
<dbReference type="Gene3D" id="1.10.510.10">
    <property type="entry name" value="Transferase(Phosphotransferase) domain 1"/>
    <property type="match status" value="1"/>
</dbReference>
<dbReference type="AlphaFoldDB" id="A0A7J6PXW7"/>
<dbReference type="SMART" id="SM00220">
    <property type="entry name" value="S_TKc"/>
    <property type="match status" value="1"/>
</dbReference>
<dbReference type="Gene3D" id="3.30.200.20">
    <property type="entry name" value="Phosphorylase Kinase, domain 1"/>
    <property type="match status" value="1"/>
</dbReference>
<keyword evidence="4" id="KW-0418">Kinase</keyword>
<name>A0A7J6PXW7_PEROL</name>
<keyword evidence="2" id="KW-0808">Transferase</keyword>
<dbReference type="InterPro" id="IPR050117">
    <property type="entry name" value="MAPK"/>
</dbReference>
<dbReference type="FunFam" id="1.10.510.10:FF:000624">
    <property type="entry name" value="Mitogen-activated protein kinase"/>
    <property type="match status" value="1"/>
</dbReference>
<evidence type="ECO:0000256" key="5">
    <source>
        <dbReference type="ARBA" id="ARBA00022840"/>
    </source>
</evidence>
<dbReference type="Proteomes" id="UP000574390">
    <property type="component" value="Unassembled WGS sequence"/>
</dbReference>
<dbReference type="PANTHER" id="PTHR24055">
    <property type="entry name" value="MITOGEN-ACTIVATED PROTEIN KINASE"/>
    <property type="match status" value="1"/>
</dbReference>
<dbReference type="EMBL" id="JABANO010004776">
    <property type="protein sequence ID" value="KAF4754627.1"/>
    <property type="molecule type" value="Genomic_DNA"/>
</dbReference>
<dbReference type="FunFam" id="3.30.200.20:FF:000271">
    <property type="entry name" value="MAPK/MAK/MRK overlapping kinase"/>
    <property type="match status" value="1"/>
</dbReference>
<dbReference type="PROSITE" id="PS50011">
    <property type="entry name" value="PROTEIN_KINASE_DOM"/>
    <property type="match status" value="1"/>
</dbReference>
<evidence type="ECO:0000313" key="10">
    <source>
        <dbReference type="Proteomes" id="UP000553632"/>
    </source>
</evidence>
<dbReference type="OMA" id="SPGWINK"/>
<evidence type="ECO:0000256" key="1">
    <source>
        <dbReference type="ARBA" id="ARBA00022527"/>
    </source>
</evidence>
<feature type="compositionally biased region" description="Polar residues" evidence="6">
    <location>
        <begin position="557"/>
        <end position="583"/>
    </location>
</feature>
<gene>
    <name evidence="8" type="ORF">FOZ62_014313</name>
    <name evidence="9" type="ORF">FOZ63_010406</name>
</gene>
<feature type="compositionally biased region" description="Polar residues" evidence="6">
    <location>
        <begin position="332"/>
        <end position="343"/>
    </location>
</feature>
<dbReference type="Proteomes" id="UP000553632">
    <property type="component" value="Unassembled WGS sequence"/>
</dbReference>
<dbReference type="GO" id="GO:0005524">
    <property type="term" value="F:ATP binding"/>
    <property type="evidence" value="ECO:0007669"/>
    <property type="project" value="UniProtKB-KW"/>
</dbReference>
<dbReference type="EMBL" id="JABANM010033734">
    <property type="protein sequence ID" value="KAF4700777.1"/>
    <property type="molecule type" value="Genomic_DNA"/>
</dbReference>
<proteinExistence type="predicted"/>
<dbReference type="InterPro" id="IPR000719">
    <property type="entry name" value="Prot_kinase_dom"/>
</dbReference>
<dbReference type="PROSITE" id="PS00108">
    <property type="entry name" value="PROTEIN_KINASE_ST"/>
    <property type="match status" value="1"/>
</dbReference>
<feature type="region of interest" description="Disordered" evidence="6">
    <location>
        <begin position="313"/>
        <end position="398"/>
    </location>
</feature>
<evidence type="ECO:0000256" key="3">
    <source>
        <dbReference type="ARBA" id="ARBA00022741"/>
    </source>
</evidence>
<sequence>MNEYRLLGKKGEGTFSEVLLGRHMSSNREVAIKYMKSKFQSIDAVNSFNEIRALRRLTEHPNIVKLLDVLYDSNTGSLALVLELMDMNVYEAIKGRKHYFPEDRVGRWMSQLLFAVEYLHDKGIFHRDIKPENLLLYQNETLKLADLGSCKGMDSKQPFTEYISTRWYRAPECMLTDGYYSTGMDIWAIGCVFFEVLALVPLFPGKNEVDQVNKIHKVMGLPPDDLLTYFKKSCKSKSGKGNRPLREMDRKPHKNAGKSIDSWLHKCKVSYEAIDTIKILLTYDAEQRPSATEALRLPYFDLYREAYTGMTPSTCSTNAVRSPPYPSDSEGNETVETASSKAPTTHIEAASARLASEDYKSRSHRSGFLNAEDSSPHLHHHRSGGGRPAGNKRVNGFLSPGSISGLLIRQNRPPLPQQQRHRSLAAAGATLMSGFGRQNDVRQEPVDHPSNTTRLPPIQQGVRQHHQQGNAAAPMLLHNSARSRVAGGLSGRSARHHYHSNGPNPLDQRGPQPTGGQALTFYGRAPPLQSGRPRMPAYLQGPGGRDHHHSARETHYGSLQPSPSSLSRTMGHFSQQQQQSTMMPLSGRARNSARGILNSGYP</sequence>
<keyword evidence="1" id="KW-0723">Serine/threonine-protein kinase</keyword>
<comment type="caution">
    <text evidence="8">The sequence shown here is derived from an EMBL/GenBank/DDBJ whole genome shotgun (WGS) entry which is preliminary data.</text>
</comment>
<organism evidence="8 11">
    <name type="scientific">Perkinsus olseni</name>
    <name type="common">Perkinsus atlanticus</name>
    <dbReference type="NCBI Taxonomy" id="32597"/>
    <lineage>
        <taxon>Eukaryota</taxon>
        <taxon>Sar</taxon>
        <taxon>Alveolata</taxon>
        <taxon>Perkinsozoa</taxon>
        <taxon>Perkinsea</taxon>
        <taxon>Perkinsida</taxon>
        <taxon>Perkinsidae</taxon>
        <taxon>Perkinsus</taxon>
    </lineage>
</organism>
<evidence type="ECO:0000313" key="8">
    <source>
        <dbReference type="EMBL" id="KAF4700777.1"/>
    </source>
</evidence>
<evidence type="ECO:0000256" key="2">
    <source>
        <dbReference type="ARBA" id="ARBA00022679"/>
    </source>
</evidence>
<dbReference type="Pfam" id="PF00069">
    <property type="entry name" value="Pkinase"/>
    <property type="match status" value="1"/>
</dbReference>
<keyword evidence="3" id="KW-0547">Nucleotide-binding</keyword>
<evidence type="ECO:0000256" key="4">
    <source>
        <dbReference type="ARBA" id="ARBA00022777"/>
    </source>
</evidence>
<reference evidence="10 11" key="1">
    <citation type="submission" date="2020-04" db="EMBL/GenBank/DDBJ databases">
        <title>Perkinsus olseni comparative genomics.</title>
        <authorList>
            <person name="Bogema D.R."/>
        </authorList>
    </citation>
    <scope>NUCLEOTIDE SEQUENCE [LARGE SCALE GENOMIC DNA]</scope>
    <source>
        <strain evidence="8">ATCC PRA-205</strain>
        <strain evidence="9 10">ATCC PRA-207</strain>
    </source>
</reference>
<evidence type="ECO:0000259" key="7">
    <source>
        <dbReference type="PROSITE" id="PS50011"/>
    </source>
</evidence>
<evidence type="ECO:0000313" key="9">
    <source>
        <dbReference type="EMBL" id="KAF4754627.1"/>
    </source>
</evidence>
<dbReference type="SUPFAM" id="SSF56112">
    <property type="entry name" value="Protein kinase-like (PK-like)"/>
    <property type="match status" value="1"/>
</dbReference>
<dbReference type="InterPro" id="IPR008271">
    <property type="entry name" value="Ser/Thr_kinase_AS"/>
</dbReference>
<protein>
    <recommendedName>
        <fullName evidence="7">Protein kinase domain-containing protein</fullName>
    </recommendedName>
</protein>
<dbReference type="InterPro" id="IPR011009">
    <property type="entry name" value="Kinase-like_dom_sf"/>
</dbReference>
<accession>A0A7J6PXW7</accession>
<feature type="region of interest" description="Disordered" evidence="6">
    <location>
        <begin position="235"/>
        <end position="256"/>
    </location>
</feature>
<keyword evidence="5" id="KW-0067">ATP-binding</keyword>
<keyword evidence="10" id="KW-1185">Reference proteome</keyword>